<protein>
    <submittedName>
        <fullName evidence="2">Uncharacterized protein</fullName>
    </submittedName>
</protein>
<keyword evidence="1" id="KW-0812">Transmembrane</keyword>
<dbReference type="AlphaFoldDB" id="A0A0F9QXC3"/>
<name>A0A0F9QXC3_9ZZZZ</name>
<comment type="caution">
    <text evidence="2">The sequence shown here is derived from an EMBL/GenBank/DDBJ whole genome shotgun (WGS) entry which is preliminary data.</text>
</comment>
<feature type="transmembrane region" description="Helical" evidence="1">
    <location>
        <begin position="25"/>
        <end position="44"/>
    </location>
</feature>
<keyword evidence="1" id="KW-1133">Transmembrane helix</keyword>
<reference evidence="2" key="1">
    <citation type="journal article" date="2015" name="Nature">
        <title>Complex archaea that bridge the gap between prokaryotes and eukaryotes.</title>
        <authorList>
            <person name="Spang A."/>
            <person name="Saw J.H."/>
            <person name="Jorgensen S.L."/>
            <person name="Zaremba-Niedzwiedzka K."/>
            <person name="Martijn J."/>
            <person name="Lind A.E."/>
            <person name="van Eijk R."/>
            <person name="Schleper C."/>
            <person name="Guy L."/>
            <person name="Ettema T.J."/>
        </authorList>
    </citation>
    <scope>NUCLEOTIDE SEQUENCE</scope>
</reference>
<evidence type="ECO:0000256" key="1">
    <source>
        <dbReference type="SAM" id="Phobius"/>
    </source>
</evidence>
<dbReference type="EMBL" id="LAZR01003487">
    <property type="protein sequence ID" value="KKN17791.1"/>
    <property type="molecule type" value="Genomic_DNA"/>
</dbReference>
<accession>A0A0F9QXC3</accession>
<gene>
    <name evidence="2" type="ORF">LCGC14_0962140</name>
</gene>
<evidence type="ECO:0000313" key="2">
    <source>
        <dbReference type="EMBL" id="KKN17791.1"/>
    </source>
</evidence>
<proteinExistence type="predicted"/>
<keyword evidence="1" id="KW-0472">Membrane</keyword>
<organism evidence="2">
    <name type="scientific">marine sediment metagenome</name>
    <dbReference type="NCBI Taxonomy" id="412755"/>
    <lineage>
        <taxon>unclassified sequences</taxon>
        <taxon>metagenomes</taxon>
        <taxon>ecological metagenomes</taxon>
    </lineage>
</organism>
<sequence length="48" mass="5313">MKLFRFILGAGVVVVTISIGHTINYIYSGILLLIGAILVLTSFFKDKR</sequence>